<organism evidence="1 2">
    <name type="scientific">Flexibacter flexilis DSM 6793</name>
    <dbReference type="NCBI Taxonomy" id="927664"/>
    <lineage>
        <taxon>Bacteria</taxon>
        <taxon>Pseudomonadati</taxon>
        <taxon>Bacteroidota</taxon>
        <taxon>Cytophagia</taxon>
        <taxon>Cytophagales</taxon>
        <taxon>Flexibacteraceae</taxon>
        <taxon>Flexibacter</taxon>
    </lineage>
</organism>
<dbReference type="EMBL" id="FOLE01000001">
    <property type="protein sequence ID" value="SFB75896.1"/>
    <property type="molecule type" value="Genomic_DNA"/>
</dbReference>
<dbReference type="InterPro" id="IPR018490">
    <property type="entry name" value="cNMP-bd_dom_sf"/>
</dbReference>
<dbReference type="STRING" id="927664.SAMN05421780_101316"/>
<dbReference type="Gene3D" id="2.60.120.10">
    <property type="entry name" value="Jelly Rolls"/>
    <property type="match status" value="1"/>
</dbReference>
<dbReference type="GO" id="GO:0016301">
    <property type="term" value="F:kinase activity"/>
    <property type="evidence" value="ECO:0007669"/>
    <property type="project" value="UniProtKB-KW"/>
</dbReference>
<dbReference type="SUPFAM" id="SSF51206">
    <property type="entry name" value="cAMP-binding domain-like"/>
    <property type="match status" value="1"/>
</dbReference>
<accession>A0A1I1DN91</accession>
<dbReference type="Proteomes" id="UP000199514">
    <property type="component" value="Unassembled WGS sequence"/>
</dbReference>
<proteinExistence type="predicted"/>
<dbReference type="OrthoDB" id="1933280at2"/>
<gene>
    <name evidence="1" type="ORF">SAMN05421780_101316</name>
</gene>
<evidence type="ECO:0000313" key="2">
    <source>
        <dbReference type="Proteomes" id="UP000199514"/>
    </source>
</evidence>
<dbReference type="InterPro" id="IPR014710">
    <property type="entry name" value="RmlC-like_jellyroll"/>
</dbReference>
<keyword evidence="1" id="KW-0808">Transferase</keyword>
<name>A0A1I1DN91_9BACT</name>
<dbReference type="RefSeq" id="WP_091506180.1">
    <property type="nucleotide sequence ID" value="NZ_FOLE01000001.1"/>
</dbReference>
<sequence length="202" mass="24128">MENQDHYKALIDYFKQITTLDENEEQLVRELFVYNSYNRKEFLLKEGEICRQFNFIIRGCMRMYLVDDKANMHILQFAAENWIMVDALSFREKNASRLYIDTLEKTELLYITPENLKLLYHKAPKFNCIIRELLERHVVALQKRLLQYMSSSGEERYLSFLKTYSQFSNRLPQTQIAAYLGITPEHLSKIRNDIAKSKKFTS</sequence>
<dbReference type="AlphaFoldDB" id="A0A1I1DN91"/>
<evidence type="ECO:0000313" key="1">
    <source>
        <dbReference type="EMBL" id="SFB75896.1"/>
    </source>
</evidence>
<reference evidence="1 2" key="1">
    <citation type="submission" date="2016-10" db="EMBL/GenBank/DDBJ databases">
        <authorList>
            <person name="de Groot N.N."/>
        </authorList>
    </citation>
    <scope>NUCLEOTIDE SEQUENCE [LARGE SCALE GENOMIC DNA]</scope>
    <source>
        <strain evidence="1 2">DSM 6793</strain>
    </source>
</reference>
<keyword evidence="1" id="KW-0418">Kinase</keyword>
<protein>
    <submittedName>
        <fullName evidence="1">cAMP-binding domain of CRP or a regulatory subunit of cAMP-dependent protein kinases</fullName>
    </submittedName>
</protein>
<keyword evidence="2" id="KW-1185">Reference proteome</keyword>